<evidence type="ECO:0008006" key="3">
    <source>
        <dbReference type="Google" id="ProtNLM"/>
    </source>
</evidence>
<keyword evidence="2" id="KW-1185">Reference proteome</keyword>
<proteinExistence type="predicted"/>
<gene>
    <name evidence="1" type="ORF">DLM85_20405</name>
</gene>
<dbReference type="EMBL" id="QHKM01000008">
    <property type="protein sequence ID" value="RAK63910.1"/>
    <property type="molecule type" value="Genomic_DNA"/>
</dbReference>
<protein>
    <recommendedName>
        <fullName evidence="3">DUF2490 domain-containing protein</fullName>
    </recommendedName>
</protein>
<evidence type="ECO:0000313" key="2">
    <source>
        <dbReference type="Proteomes" id="UP000248553"/>
    </source>
</evidence>
<dbReference type="AlphaFoldDB" id="A0A328B8Z2"/>
<dbReference type="Proteomes" id="UP000248553">
    <property type="component" value="Unassembled WGS sequence"/>
</dbReference>
<accession>A0A328B8Z2</accession>
<comment type="caution">
    <text evidence="1">The sequence shown here is derived from an EMBL/GenBank/DDBJ whole genome shotgun (WGS) entry which is preliminary data.</text>
</comment>
<reference evidence="2" key="1">
    <citation type="submission" date="2018-05" db="EMBL/GenBank/DDBJ databases">
        <authorList>
            <person name="Nie L."/>
        </authorList>
    </citation>
    <scope>NUCLEOTIDE SEQUENCE [LARGE SCALE GENOMIC DNA]</scope>
    <source>
        <strain evidence="2">NL</strain>
    </source>
</reference>
<evidence type="ECO:0000313" key="1">
    <source>
        <dbReference type="EMBL" id="RAK63910.1"/>
    </source>
</evidence>
<sequence>MSGSLRSLGPLEGAVAYSPVQHVLLRGVIGGGTATGTDTRDSITQPALFRTRQWEASLGTYWRPGPAVLLGGFAGYGRGRGAHDYLRRSGQRGVWFQPGPDSVWAYRYEAQYRRLFAEAYVHWRTEPFFSGGASYRINHVRFSRYTNDGAAIGFRQMWRHEPVVFLRMGEEEGLEDWIAGQLSLGCTFAPGFHTPTERAGNRDLAEARKTLPFVTVSVMLRPHQIWRRFQSR</sequence>
<organism evidence="1 2">
    <name type="scientific">Hymenobacter edaphi</name>
    <dbReference type="NCBI Taxonomy" id="2211146"/>
    <lineage>
        <taxon>Bacteria</taxon>
        <taxon>Pseudomonadati</taxon>
        <taxon>Bacteroidota</taxon>
        <taxon>Cytophagia</taxon>
        <taxon>Cytophagales</taxon>
        <taxon>Hymenobacteraceae</taxon>
        <taxon>Hymenobacter</taxon>
    </lineage>
</organism>
<name>A0A328B8Z2_9BACT</name>